<dbReference type="PANTHER" id="PTHR30595:SF6">
    <property type="entry name" value="SCHLAFEN ALBA-2 DOMAIN-CONTAINING PROTEIN"/>
    <property type="match status" value="1"/>
</dbReference>
<dbReference type="GO" id="GO:0005524">
    <property type="term" value="F:ATP binding"/>
    <property type="evidence" value="ECO:0007669"/>
    <property type="project" value="UniProtKB-KW"/>
</dbReference>
<comment type="caution">
    <text evidence="2">The sequence shown here is derived from an EMBL/GenBank/DDBJ whole genome shotgun (WGS) entry which is preliminary data.</text>
</comment>
<dbReference type="Gene3D" id="3.30.565.60">
    <property type="match status" value="1"/>
</dbReference>
<name>A0ABV5LQ27_9ACTN</name>
<sequence>MVETTDVVELLQTLRRLRGEPETVEVKSGAGGFPASIRETLVAFANTDGGTVLIGIDEDAGFAVVDLPDVSRYRDNLVALARDTITPPLIVSAEIIDVEGRLILLGQVPALPSDQRPAYVTTKGMAGGAYLRTGDGDRRMSEGEIGLVYASRTRPVYDQEPVPGTSTDDLDLTVVRRTLERVRAGSPRLRRVDDLAVMHNIGILTERDASAPLTLAGLLTFGDFPQRLFPQLMVSVVVHPPEPGTTRFLDNVTIRGPIPDLVAESLAVVRRNLAARAVMTETGRRDQLEYPLTAVREAIVNAVLHRDYSPLTRGTQIQVDLFPDRLVIRSPGGLFGGLTVDDLGQNRASTSRNTVLASLLSDTYLPQSDELIAENRHTGVPTMIDLARDNGLPRPVFDSAILSFAVTMDRSQLLGPDTRAWISAVAGRLPSPRHEVALAMLRSGSVTNSMLREWGADRVEAGQVLRDLVSAGLAVKEGGRRYARYRFAGPSNTPGTFRQLELAPPDDEVETVERVTAALRSLGEATTQQLMKVTRLSRPTVTGHVNTLIQRGDAAAVGARTSPRRRYRWLGTNAT</sequence>
<keyword evidence="3" id="KW-1185">Reference proteome</keyword>
<feature type="domain" description="Schlafen AlbA-2" evidence="1">
    <location>
        <begin position="20"/>
        <end position="141"/>
    </location>
</feature>
<evidence type="ECO:0000313" key="2">
    <source>
        <dbReference type="EMBL" id="MFB9376166.1"/>
    </source>
</evidence>
<protein>
    <submittedName>
        <fullName evidence="2">ATP-binding protein</fullName>
    </submittedName>
</protein>
<gene>
    <name evidence="2" type="ORF">ACFFVI_04210</name>
</gene>
<dbReference type="InterPro" id="IPR038461">
    <property type="entry name" value="Schlafen_AlbA_2_dom_sf"/>
</dbReference>
<reference evidence="2 3" key="1">
    <citation type="submission" date="2024-09" db="EMBL/GenBank/DDBJ databases">
        <authorList>
            <person name="Sun Q."/>
            <person name="Mori K."/>
        </authorList>
    </citation>
    <scope>NUCLEOTIDE SEQUENCE [LARGE SCALE GENOMIC DNA]</scope>
    <source>
        <strain evidence="2 3">TISTR 1856</strain>
    </source>
</reference>
<dbReference type="EMBL" id="JBHMDM010000002">
    <property type="protein sequence ID" value="MFB9376166.1"/>
    <property type="molecule type" value="Genomic_DNA"/>
</dbReference>
<proteinExistence type="predicted"/>
<dbReference type="SUPFAM" id="SSF46785">
    <property type="entry name" value="Winged helix' DNA-binding domain"/>
    <property type="match status" value="1"/>
</dbReference>
<dbReference type="InterPro" id="IPR038475">
    <property type="entry name" value="RecG_C_sf"/>
</dbReference>
<evidence type="ECO:0000259" key="1">
    <source>
        <dbReference type="Pfam" id="PF04326"/>
    </source>
</evidence>
<organism evidence="2 3">
    <name type="scientific">Kineococcus gynurae</name>
    <dbReference type="NCBI Taxonomy" id="452979"/>
    <lineage>
        <taxon>Bacteria</taxon>
        <taxon>Bacillati</taxon>
        <taxon>Actinomycetota</taxon>
        <taxon>Actinomycetes</taxon>
        <taxon>Kineosporiales</taxon>
        <taxon>Kineosporiaceae</taxon>
        <taxon>Kineococcus</taxon>
    </lineage>
</organism>
<dbReference type="InterPro" id="IPR036390">
    <property type="entry name" value="WH_DNA-bd_sf"/>
</dbReference>
<dbReference type="Gene3D" id="3.30.950.30">
    <property type="entry name" value="Schlafen, AAA domain"/>
    <property type="match status" value="1"/>
</dbReference>
<accession>A0ABV5LQ27</accession>
<dbReference type="PANTHER" id="PTHR30595">
    <property type="entry name" value="GLPR-RELATED TRANSCRIPTIONAL REPRESSOR"/>
    <property type="match status" value="1"/>
</dbReference>
<evidence type="ECO:0000313" key="3">
    <source>
        <dbReference type="Proteomes" id="UP001589748"/>
    </source>
</evidence>
<keyword evidence="2" id="KW-0067">ATP-binding</keyword>
<dbReference type="Pfam" id="PF13749">
    <property type="entry name" value="HATPase_c_4"/>
    <property type="match status" value="1"/>
</dbReference>
<dbReference type="InterPro" id="IPR007421">
    <property type="entry name" value="Schlafen_AlbA_2_dom"/>
</dbReference>
<dbReference type="RefSeq" id="WP_380134704.1">
    <property type="nucleotide sequence ID" value="NZ_JBHLUI010000002.1"/>
</dbReference>
<dbReference type="Pfam" id="PF04326">
    <property type="entry name" value="SLFN_AlbA_2"/>
    <property type="match status" value="1"/>
</dbReference>
<dbReference type="Proteomes" id="UP001589748">
    <property type="component" value="Unassembled WGS sequence"/>
</dbReference>
<keyword evidence="2" id="KW-0547">Nucleotide-binding</keyword>